<name>A0A9W7H6H9_HIBTR</name>
<comment type="caution">
    <text evidence="3">The sequence shown here is derived from an EMBL/GenBank/DDBJ whole genome shotgun (WGS) entry which is preliminary data.</text>
</comment>
<dbReference type="InterPro" id="IPR010613">
    <property type="entry name" value="PES"/>
</dbReference>
<reference evidence="3" key="1">
    <citation type="submission" date="2023-05" db="EMBL/GenBank/DDBJ databases">
        <title>Genome and transcriptome analyses reveal genes involved in the formation of fine ridges on petal epidermal cells in Hibiscus trionum.</title>
        <authorList>
            <person name="Koshimizu S."/>
            <person name="Masuda S."/>
            <person name="Ishii T."/>
            <person name="Shirasu K."/>
            <person name="Hoshino A."/>
            <person name="Arita M."/>
        </authorList>
    </citation>
    <scope>NUCLEOTIDE SEQUENCE</scope>
    <source>
        <strain evidence="3">Hamamatsu line</strain>
    </source>
</reference>
<dbReference type="AlphaFoldDB" id="A0A9W7H6H9"/>
<keyword evidence="2" id="KW-0472">Membrane</keyword>
<dbReference type="EMBL" id="BSYR01000010">
    <property type="protein sequence ID" value="GMI71006.1"/>
    <property type="molecule type" value="Genomic_DNA"/>
</dbReference>
<dbReference type="GO" id="GO:0005730">
    <property type="term" value="C:nucleolus"/>
    <property type="evidence" value="ECO:0007669"/>
    <property type="project" value="InterPro"/>
</dbReference>
<keyword evidence="2" id="KW-1133">Transmembrane helix</keyword>
<dbReference type="Proteomes" id="UP001165190">
    <property type="component" value="Unassembled WGS sequence"/>
</dbReference>
<gene>
    <name evidence="3" type="ORF">HRI_000769900</name>
</gene>
<dbReference type="Pfam" id="PF06732">
    <property type="entry name" value="Pescadillo_N"/>
    <property type="match status" value="1"/>
</dbReference>
<evidence type="ECO:0000313" key="3">
    <source>
        <dbReference type="EMBL" id="GMI71006.1"/>
    </source>
</evidence>
<evidence type="ECO:0000313" key="4">
    <source>
        <dbReference type="Proteomes" id="UP001165190"/>
    </source>
</evidence>
<keyword evidence="4" id="KW-1185">Reference proteome</keyword>
<organism evidence="3 4">
    <name type="scientific">Hibiscus trionum</name>
    <name type="common">Flower of an hour</name>
    <dbReference type="NCBI Taxonomy" id="183268"/>
    <lineage>
        <taxon>Eukaryota</taxon>
        <taxon>Viridiplantae</taxon>
        <taxon>Streptophyta</taxon>
        <taxon>Embryophyta</taxon>
        <taxon>Tracheophyta</taxon>
        <taxon>Spermatophyta</taxon>
        <taxon>Magnoliopsida</taxon>
        <taxon>eudicotyledons</taxon>
        <taxon>Gunneridae</taxon>
        <taxon>Pentapetalae</taxon>
        <taxon>rosids</taxon>
        <taxon>malvids</taxon>
        <taxon>Malvales</taxon>
        <taxon>Malvaceae</taxon>
        <taxon>Malvoideae</taxon>
        <taxon>Hibiscus</taxon>
    </lineage>
</organism>
<evidence type="ECO:0000256" key="1">
    <source>
        <dbReference type="ARBA" id="ARBA00004123"/>
    </source>
</evidence>
<protein>
    <submittedName>
        <fullName evidence="3">PESCADILLO</fullName>
    </submittedName>
</protein>
<feature type="transmembrane region" description="Helical" evidence="2">
    <location>
        <begin position="12"/>
        <end position="29"/>
    </location>
</feature>
<proteinExistence type="predicted"/>
<keyword evidence="2" id="KW-0812">Transmembrane</keyword>
<dbReference type="GO" id="GO:0042254">
    <property type="term" value="P:ribosome biogenesis"/>
    <property type="evidence" value="ECO:0007669"/>
    <property type="project" value="InterPro"/>
</dbReference>
<comment type="subcellular location">
    <subcellularLocation>
        <location evidence="1">Nucleus</location>
    </subcellularLocation>
</comment>
<sequence>MFPVNEFPVNDFYLFWVQTFLGFVNFQFYHSISVKYPPILDPQLKALAADLYALSRYFDANHRASVQEPQVAGSSRSEQEQEEANLRLAQLQHQLQSKGH</sequence>
<dbReference type="OrthoDB" id="1745036at2759"/>
<accession>A0A9W7H6H9</accession>
<evidence type="ECO:0000256" key="2">
    <source>
        <dbReference type="SAM" id="Phobius"/>
    </source>
</evidence>